<evidence type="ECO:0000259" key="5">
    <source>
        <dbReference type="PROSITE" id="PS50103"/>
    </source>
</evidence>
<dbReference type="InterPro" id="IPR041367">
    <property type="entry name" value="Znf-CCCH_4"/>
</dbReference>
<evidence type="ECO:0000256" key="1">
    <source>
        <dbReference type="ARBA" id="ARBA00022723"/>
    </source>
</evidence>
<dbReference type="Gene3D" id="2.30.30.1190">
    <property type="match status" value="1"/>
</dbReference>
<feature type="domain" description="C3H1-type" evidence="5">
    <location>
        <begin position="10"/>
        <end position="36"/>
    </location>
</feature>
<dbReference type="InParanoid" id="E1Z925"/>
<dbReference type="GeneID" id="17357221"/>
<dbReference type="KEGG" id="cvr:CHLNCDRAFT_50978"/>
<dbReference type="RefSeq" id="XP_005849544.1">
    <property type="nucleotide sequence ID" value="XM_005849482.1"/>
</dbReference>
<evidence type="ECO:0000313" key="7">
    <source>
        <dbReference type="Proteomes" id="UP000008141"/>
    </source>
</evidence>
<keyword evidence="2 4" id="KW-0863">Zinc-finger</keyword>
<dbReference type="InterPro" id="IPR036855">
    <property type="entry name" value="Znf_CCCH_sf"/>
</dbReference>
<sequence length="226" mass="26157">MAEAAYVKHRVPELCRHFLRGRCRFGSACRFSHQREDVALPFGHRQYVQSQASHAIRGNEGGWRFRVLSYNVLADCLAQEHKELYTSAPRFSLEWSFRSRLIIREILHHSPDIVCLQEVDRFPEFQHALQPHGYEGVFTKRTGDRSDGLAMFWRINAMQPVDQRFLRFKDLGMKDNVAQLLVFQRRESLLGAGFFLRCSKCGRCWSTSTACACSSKRGAADVLLQW</sequence>
<dbReference type="Gene3D" id="3.60.10.10">
    <property type="entry name" value="Endonuclease/exonuclease/phosphatase"/>
    <property type="match status" value="1"/>
</dbReference>
<dbReference type="PANTHER" id="PTHR12121">
    <property type="entry name" value="CARBON CATABOLITE REPRESSOR PROTEIN 4"/>
    <property type="match status" value="1"/>
</dbReference>
<dbReference type="SUPFAM" id="SSF90229">
    <property type="entry name" value="CCCH zinc finger"/>
    <property type="match status" value="1"/>
</dbReference>
<dbReference type="SMART" id="SM00356">
    <property type="entry name" value="ZnF_C3H1"/>
    <property type="match status" value="1"/>
</dbReference>
<dbReference type="PROSITE" id="PS50103">
    <property type="entry name" value="ZF_C3H1"/>
    <property type="match status" value="1"/>
</dbReference>
<evidence type="ECO:0000313" key="6">
    <source>
        <dbReference type="EMBL" id="EFN57442.1"/>
    </source>
</evidence>
<dbReference type="Proteomes" id="UP000008141">
    <property type="component" value="Unassembled WGS sequence"/>
</dbReference>
<gene>
    <name evidence="6" type="ORF">CHLNCDRAFT_50978</name>
</gene>
<evidence type="ECO:0000256" key="3">
    <source>
        <dbReference type="ARBA" id="ARBA00022833"/>
    </source>
</evidence>
<keyword evidence="3 4" id="KW-0862">Zinc</keyword>
<keyword evidence="7" id="KW-1185">Reference proteome</keyword>
<dbReference type="InterPro" id="IPR005135">
    <property type="entry name" value="Endo/exonuclease/phosphatase"/>
</dbReference>
<reference evidence="6 7" key="1">
    <citation type="journal article" date="2010" name="Plant Cell">
        <title>The Chlorella variabilis NC64A genome reveals adaptation to photosymbiosis, coevolution with viruses, and cryptic sex.</title>
        <authorList>
            <person name="Blanc G."/>
            <person name="Duncan G."/>
            <person name="Agarkova I."/>
            <person name="Borodovsky M."/>
            <person name="Gurnon J."/>
            <person name="Kuo A."/>
            <person name="Lindquist E."/>
            <person name="Lucas S."/>
            <person name="Pangilinan J."/>
            <person name="Polle J."/>
            <person name="Salamov A."/>
            <person name="Terry A."/>
            <person name="Yamada T."/>
            <person name="Dunigan D.D."/>
            <person name="Grigoriev I.V."/>
            <person name="Claverie J.M."/>
            <person name="Van Etten J.L."/>
        </authorList>
    </citation>
    <scope>NUCLEOTIDE SEQUENCE [LARGE SCALE GENOMIC DNA]</scope>
    <source>
        <strain evidence="6 7">NC64A</strain>
    </source>
</reference>
<dbReference type="STRING" id="554065.E1Z925"/>
<dbReference type="Pfam" id="PF03372">
    <property type="entry name" value="Exo_endo_phos"/>
    <property type="match status" value="1"/>
</dbReference>
<accession>E1Z925</accession>
<dbReference type="EMBL" id="GL433839">
    <property type="protein sequence ID" value="EFN57442.1"/>
    <property type="molecule type" value="Genomic_DNA"/>
</dbReference>
<evidence type="ECO:0000256" key="4">
    <source>
        <dbReference type="PROSITE-ProRule" id="PRU00723"/>
    </source>
</evidence>
<evidence type="ECO:0000256" key="2">
    <source>
        <dbReference type="ARBA" id="ARBA00022771"/>
    </source>
</evidence>
<dbReference type="eggNOG" id="KOG2338">
    <property type="taxonomic scope" value="Eukaryota"/>
</dbReference>
<dbReference type="SUPFAM" id="SSF56219">
    <property type="entry name" value="DNase I-like"/>
    <property type="match status" value="1"/>
</dbReference>
<organism evidence="7">
    <name type="scientific">Chlorella variabilis</name>
    <name type="common">Green alga</name>
    <dbReference type="NCBI Taxonomy" id="554065"/>
    <lineage>
        <taxon>Eukaryota</taxon>
        <taxon>Viridiplantae</taxon>
        <taxon>Chlorophyta</taxon>
        <taxon>core chlorophytes</taxon>
        <taxon>Trebouxiophyceae</taxon>
        <taxon>Chlorellales</taxon>
        <taxon>Chlorellaceae</taxon>
        <taxon>Chlorella clade</taxon>
        <taxon>Chlorella</taxon>
    </lineage>
</organism>
<dbReference type="GO" id="GO:0000175">
    <property type="term" value="F:3'-5'-RNA exonuclease activity"/>
    <property type="evidence" value="ECO:0007669"/>
    <property type="project" value="TreeGrafter"/>
</dbReference>
<feature type="zinc finger region" description="C3H1-type" evidence="4">
    <location>
        <begin position="10"/>
        <end position="36"/>
    </location>
</feature>
<dbReference type="InterPro" id="IPR050410">
    <property type="entry name" value="CCR4/nocturin_mRNA_transcr"/>
</dbReference>
<dbReference type="OMA" id="FWRINAM"/>
<protein>
    <recommendedName>
        <fullName evidence="5">C3H1-type domain-containing protein</fullName>
    </recommendedName>
</protein>
<dbReference type="InterPro" id="IPR036691">
    <property type="entry name" value="Endo/exonu/phosph_ase_sf"/>
</dbReference>
<dbReference type="AlphaFoldDB" id="E1Z925"/>
<dbReference type="InterPro" id="IPR000571">
    <property type="entry name" value="Znf_CCCH"/>
</dbReference>
<keyword evidence="1 4" id="KW-0479">Metal-binding</keyword>
<proteinExistence type="predicted"/>
<dbReference type="PANTHER" id="PTHR12121:SF34">
    <property type="entry name" value="PROTEIN ANGEL"/>
    <property type="match status" value="1"/>
</dbReference>
<dbReference type="OrthoDB" id="428734at2759"/>
<dbReference type="Pfam" id="PF18044">
    <property type="entry name" value="zf-CCCH_4"/>
    <property type="match status" value="1"/>
</dbReference>
<name>E1Z925_CHLVA</name>
<dbReference type="GO" id="GO:0008270">
    <property type="term" value="F:zinc ion binding"/>
    <property type="evidence" value="ECO:0007669"/>
    <property type="project" value="UniProtKB-KW"/>
</dbReference>